<gene>
    <name evidence="1" type="ORF">E3N88_24075</name>
</gene>
<accession>A0A5N6NF74</accession>
<comment type="caution">
    <text evidence="1">The sequence shown here is derived from an EMBL/GenBank/DDBJ whole genome shotgun (WGS) entry which is preliminary data.</text>
</comment>
<dbReference type="Proteomes" id="UP000326396">
    <property type="component" value="Linkage Group LG2"/>
</dbReference>
<reference evidence="1 2" key="1">
    <citation type="submission" date="2019-05" db="EMBL/GenBank/DDBJ databases">
        <title>Mikania micrantha, genome provides insights into the molecular mechanism of rapid growth.</title>
        <authorList>
            <person name="Liu B."/>
        </authorList>
    </citation>
    <scope>NUCLEOTIDE SEQUENCE [LARGE SCALE GENOMIC DNA]</scope>
    <source>
        <strain evidence="1">NLD-2019</strain>
        <tissue evidence="1">Leaf</tissue>
    </source>
</reference>
<evidence type="ECO:0000313" key="1">
    <source>
        <dbReference type="EMBL" id="KAD4586474.1"/>
    </source>
</evidence>
<dbReference type="EMBL" id="SZYD01000012">
    <property type="protein sequence ID" value="KAD4586474.1"/>
    <property type="molecule type" value="Genomic_DNA"/>
</dbReference>
<proteinExistence type="predicted"/>
<evidence type="ECO:0000313" key="2">
    <source>
        <dbReference type="Proteomes" id="UP000326396"/>
    </source>
</evidence>
<sequence length="132" mass="15518">MMQLFRARVFNSLKLVMRVRPFYTLEDKILAMGDVDMRFTHLLAAKLQDGKNLTIHSEFFFSGLKSFFEKSKKMHPNAELNVIRRKNETNDLEEQAKEAKLLTLEMPKKDENFMLEEEIVDDDNTKTKKTEG</sequence>
<protein>
    <submittedName>
        <fullName evidence="1">Uncharacterized protein</fullName>
    </submittedName>
</protein>
<dbReference type="AlphaFoldDB" id="A0A5N6NF74"/>
<organism evidence="1 2">
    <name type="scientific">Mikania micrantha</name>
    <name type="common">bitter vine</name>
    <dbReference type="NCBI Taxonomy" id="192012"/>
    <lineage>
        <taxon>Eukaryota</taxon>
        <taxon>Viridiplantae</taxon>
        <taxon>Streptophyta</taxon>
        <taxon>Embryophyta</taxon>
        <taxon>Tracheophyta</taxon>
        <taxon>Spermatophyta</taxon>
        <taxon>Magnoliopsida</taxon>
        <taxon>eudicotyledons</taxon>
        <taxon>Gunneridae</taxon>
        <taxon>Pentapetalae</taxon>
        <taxon>asterids</taxon>
        <taxon>campanulids</taxon>
        <taxon>Asterales</taxon>
        <taxon>Asteraceae</taxon>
        <taxon>Asteroideae</taxon>
        <taxon>Heliantheae alliance</taxon>
        <taxon>Eupatorieae</taxon>
        <taxon>Mikania</taxon>
    </lineage>
</organism>
<keyword evidence="2" id="KW-1185">Reference proteome</keyword>
<name>A0A5N6NF74_9ASTR</name>